<evidence type="ECO:0000256" key="1">
    <source>
        <dbReference type="ARBA" id="ARBA00004571"/>
    </source>
</evidence>
<evidence type="ECO:0000256" key="12">
    <source>
        <dbReference type="RuleBase" id="RU003357"/>
    </source>
</evidence>
<dbReference type="Proteomes" id="UP000013201">
    <property type="component" value="Unassembled WGS sequence"/>
</dbReference>
<keyword evidence="5 11" id="KW-0812">Transmembrane</keyword>
<keyword evidence="3 11" id="KW-1134">Transmembrane beta strand</keyword>
<feature type="domain" description="TonB-dependent receptor-like beta-barrel" evidence="14">
    <location>
        <begin position="322"/>
        <end position="730"/>
    </location>
</feature>
<reference evidence="17" key="2">
    <citation type="submission" date="2013-04" db="EMBL/GenBank/DDBJ databases">
        <title>Bisphenol A degrading Sphingobium sp. strain BiD32.</title>
        <authorList>
            <person name="Nielsen J.L."/>
            <person name="Zhou N.A."/>
            <person name="Kjeldal H."/>
        </authorList>
    </citation>
    <scope>NUCLEOTIDE SEQUENCE [LARGE SCALE GENOMIC DNA]</scope>
    <source>
        <strain evidence="17">BiD32</strain>
    </source>
</reference>
<protein>
    <submittedName>
        <fullName evidence="16">TonB-dependent receptor</fullName>
    </submittedName>
</protein>
<dbReference type="RefSeq" id="WP_006957006.1">
    <property type="nucleotide sequence ID" value="NZ_CAVK010000113.1"/>
</dbReference>
<keyword evidence="7" id="KW-0406">Ion transport</keyword>
<gene>
    <name evidence="16" type="ORF">EBBID32_23340</name>
</gene>
<keyword evidence="10 11" id="KW-0998">Cell outer membrane</keyword>
<dbReference type="GO" id="GO:0009279">
    <property type="term" value="C:cell outer membrane"/>
    <property type="evidence" value="ECO:0007669"/>
    <property type="project" value="UniProtKB-SubCell"/>
</dbReference>
<feature type="chain" id="PRO_5004108189" evidence="13">
    <location>
        <begin position="27"/>
        <end position="764"/>
    </location>
</feature>
<evidence type="ECO:0000256" key="9">
    <source>
        <dbReference type="ARBA" id="ARBA00023136"/>
    </source>
</evidence>
<evidence type="ECO:0000256" key="6">
    <source>
        <dbReference type="ARBA" id="ARBA00023004"/>
    </source>
</evidence>
<dbReference type="PANTHER" id="PTHR32552">
    <property type="entry name" value="FERRICHROME IRON RECEPTOR-RELATED"/>
    <property type="match status" value="1"/>
</dbReference>
<evidence type="ECO:0000256" key="5">
    <source>
        <dbReference type="ARBA" id="ARBA00022692"/>
    </source>
</evidence>
<dbReference type="EMBL" id="CAVK010000113">
    <property type="protein sequence ID" value="CCW17984.1"/>
    <property type="molecule type" value="Genomic_DNA"/>
</dbReference>
<keyword evidence="9 11" id="KW-0472">Membrane</keyword>
<comment type="similarity">
    <text evidence="11 12">Belongs to the TonB-dependent receptor family.</text>
</comment>
<evidence type="ECO:0000256" key="3">
    <source>
        <dbReference type="ARBA" id="ARBA00022452"/>
    </source>
</evidence>
<evidence type="ECO:0000256" key="13">
    <source>
        <dbReference type="SAM" id="SignalP"/>
    </source>
</evidence>
<dbReference type="PANTHER" id="PTHR32552:SF81">
    <property type="entry name" value="TONB-DEPENDENT OUTER MEMBRANE RECEPTOR"/>
    <property type="match status" value="1"/>
</dbReference>
<dbReference type="InterPro" id="IPR000531">
    <property type="entry name" value="Beta-barrel_TonB"/>
</dbReference>
<accession>N1MMK8</accession>
<dbReference type="InterPro" id="IPR039426">
    <property type="entry name" value="TonB-dep_rcpt-like"/>
</dbReference>
<dbReference type="InterPro" id="IPR036942">
    <property type="entry name" value="Beta-barrel_TonB_sf"/>
</dbReference>
<evidence type="ECO:0000256" key="8">
    <source>
        <dbReference type="ARBA" id="ARBA00023077"/>
    </source>
</evidence>
<evidence type="ECO:0000259" key="14">
    <source>
        <dbReference type="Pfam" id="PF00593"/>
    </source>
</evidence>
<proteinExistence type="inferred from homology"/>
<dbReference type="Pfam" id="PF07715">
    <property type="entry name" value="Plug"/>
    <property type="match status" value="1"/>
</dbReference>
<dbReference type="Pfam" id="PF00593">
    <property type="entry name" value="TonB_dep_Rec_b-barrel"/>
    <property type="match status" value="1"/>
</dbReference>
<evidence type="ECO:0000256" key="2">
    <source>
        <dbReference type="ARBA" id="ARBA00022448"/>
    </source>
</evidence>
<feature type="signal peptide" evidence="13">
    <location>
        <begin position="1"/>
        <end position="26"/>
    </location>
</feature>
<evidence type="ECO:0000256" key="10">
    <source>
        <dbReference type="ARBA" id="ARBA00023237"/>
    </source>
</evidence>
<evidence type="ECO:0000256" key="11">
    <source>
        <dbReference type="PROSITE-ProRule" id="PRU01360"/>
    </source>
</evidence>
<evidence type="ECO:0000256" key="4">
    <source>
        <dbReference type="ARBA" id="ARBA00022496"/>
    </source>
</evidence>
<dbReference type="Gene3D" id="2.40.170.20">
    <property type="entry name" value="TonB-dependent receptor, beta-barrel domain"/>
    <property type="match status" value="1"/>
</dbReference>
<dbReference type="InterPro" id="IPR012910">
    <property type="entry name" value="Plug_dom"/>
</dbReference>
<keyword evidence="6" id="KW-0408">Iron</keyword>
<evidence type="ECO:0000256" key="7">
    <source>
        <dbReference type="ARBA" id="ARBA00023065"/>
    </source>
</evidence>
<keyword evidence="4" id="KW-0410">Iron transport</keyword>
<dbReference type="SUPFAM" id="SSF56935">
    <property type="entry name" value="Porins"/>
    <property type="match status" value="1"/>
</dbReference>
<sequence>MISSFKRAFAIGLMGSVALPASAAWAAGEEDQVGGVGEIVVTAQRREQNLQDVPVAVTAISPEALRNNGVVSIMDISSLAPNLTAQKTVGGALFPTFSVRGVLGQGNAPGTDRSLGIYIDGVPVAPGQGTAFDLPAISRMEILRGPQGTLFGRNSTSGAINIVTRDPSGEFGFHQEVTVGNYDQFRTLTRVETPSWGPLSALVAYTHDERKGDIRNLGAGVVWDRTAVGLGKQTSPKTLGDKDADSWFAAVKFQPSDDFKVIYKYDWSNNNFTPEGYGLVVFTSTTPSVVASYNDAIAAGRLQVAGLHRPDAVNNEFTTPGNIKSSGHNLTVDVRISDSVSLKNVFGYRKVSNSTNVQIDGAGGLRTPAGDPFIVLGGSGAYGKSSQWSDELQVNYQSDFMTLTAGGIYVSSNVSAGPPLGMAGTLFGESVPNFTIVSNAARSQRLSVRTKSLAGFAQAELHVTPELDLIAGYRITNDRKVGDANYGVNTFNYSYDDWRSTYLAGVNYRPNDDMMFYAKFSTGFVSGGAFGPLDFKPETVKSWEAGAKLDLLDRRVRFNLALFDAKYDNLQAQTQGFRIGPSFSSLSVVVATLGDLHVRGFESELTVVPSSNWQLNGSIGYTDMNLSNINSAIFETGGTFYRLAFRANWTANAAVQYESEPLFGDARVLARIDGNWRSKMRQFTRVPDFTPAQAAAAHSPAGWVVSGRLALRDINIADHKLELALWGRNLFDNDRLVSATAIPNLVGASYENARTVGVDLTFDF</sequence>
<dbReference type="OrthoDB" id="7455914at2"/>
<keyword evidence="17" id="KW-1185">Reference proteome</keyword>
<evidence type="ECO:0000313" key="17">
    <source>
        <dbReference type="Proteomes" id="UP000013201"/>
    </source>
</evidence>
<keyword evidence="8 12" id="KW-0798">TonB box</keyword>
<keyword evidence="13" id="KW-0732">Signal</keyword>
<dbReference type="AlphaFoldDB" id="N1MMK8"/>
<dbReference type="PROSITE" id="PS52016">
    <property type="entry name" value="TONB_DEPENDENT_REC_3"/>
    <property type="match status" value="1"/>
</dbReference>
<comment type="subcellular location">
    <subcellularLocation>
        <location evidence="1 11">Cell outer membrane</location>
        <topology evidence="1 11">Multi-pass membrane protein</topology>
    </subcellularLocation>
</comment>
<comment type="caution">
    <text evidence="16">The sequence shown here is derived from an EMBL/GenBank/DDBJ whole genome shotgun (WGS) entry which is preliminary data.</text>
</comment>
<evidence type="ECO:0000259" key="15">
    <source>
        <dbReference type="Pfam" id="PF07715"/>
    </source>
</evidence>
<organism evidence="16 17">
    <name type="scientific">Sphingobium indicum BiD32</name>
    <dbReference type="NCBI Taxonomy" id="1301087"/>
    <lineage>
        <taxon>Bacteria</taxon>
        <taxon>Pseudomonadati</taxon>
        <taxon>Pseudomonadota</taxon>
        <taxon>Alphaproteobacteria</taxon>
        <taxon>Sphingomonadales</taxon>
        <taxon>Sphingomonadaceae</taxon>
        <taxon>Sphingobium</taxon>
    </lineage>
</organism>
<keyword evidence="16" id="KW-0675">Receptor</keyword>
<dbReference type="GO" id="GO:0006826">
    <property type="term" value="P:iron ion transport"/>
    <property type="evidence" value="ECO:0007669"/>
    <property type="project" value="UniProtKB-KW"/>
</dbReference>
<evidence type="ECO:0000313" key="16">
    <source>
        <dbReference type="EMBL" id="CCW17984.1"/>
    </source>
</evidence>
<keyword evidence="2 11" id="KW-0813">Transport</keyword>
<name>N1MMK8_9SPHN</name>
<reference evidence="16 17" key="1">
    <citation type="submission" date="2013-03" db="EMBL/GenBank/DDBJ databases">
        <authorList>
            <person name="Le V."/>
        </authorList>
    </citation>
    <scope>NUCLEOTIDE SEQUENCE [LARGE SCALE GENOMIC DNA]</scope>
    <source>
        <strain evidence="16 17">BiD32</strain>
    </source>
</reference>
<feature type="domain" description="TonB-dependent receptor plug" evidence="15">
    <location>
        <begin position="50"/>
        <end position="159"/>
    </location>
</feature>